<feature type="transmembrane region" description="Helical" evidence="1">
    <location>
        <begin position="123"/>
        <end position="147"/>
    </location>
</feature>
<feature type="transmembrane region" description="Helical" evidence="1">
    <location>
        <begin position="12"/>
        <end position="29"/>
    </location>
</feature>
<keyword evidence="1" id="KW-0812">Transmembrane</keyword>
<dbReference type="Proteomes" id="UP000239471">
    <property type="component" value="Unassembled WGS sequence"/>
</dbReference>
<dbReference type="EMBL" id="PVXQ01000079">
    <property type="protein sequence ID" value="PRR78673.1"/>
    <property type="molecule type" value="Genomic_DNA"/>
</dbReference>
<proteinExistence type="predicted"/>
<dbReference type="InterPro" id="IPR001872">
    <property type="entry name" value="Peptidase_A8"/>
</dbReference>
<dbReference type="GO" id="GO:0006508">
    <property type="term" value="P:proteolysis"/>
    <property type="evidence" value="ECO:0007669"/>
    <property type="project" value="InterPro"/>
</dbReference>
<feature type="transmembrane region" description="Helical" evidence="1">
    <location>
        <begin position="197"/>
        <end position="216"/>
    </location>
</feature>
<protein>
    <submittedName>
        <fullName evidence="2">Lipoprotein signal peptidase</fullName>
    </submittedName>
</protein>
<accession>A0A2T0B4C5</accession>
<feature type="transmembrane region" description="Helical" evidence="1">
    <location>
        <begin position="159"/>
        <end position="177"/>
    </location>
</feature>
<evidence type="ECO:0000256" key="1">
    <source>
        <dbReference type="SAM" id="Phobius"/>
    </source>
</evidence>
<keyword evidence="3" id="KW-1185">Reference proteome</keyword>
<keyword evidence="2" id="KW-0449">Lipoprotein</keyword>
<keyword evidence="1" id="KW-1133">Transmembrane helix</keyword>
<dbReference type="AlphaFoldDB" id="A0A2T0B4C5"/>
<evidence type="ECO:0000313" key="3">
    <source>
        <dbReference type="Proteomes" id="UP000239471"/>
    </source>
</evidence>
<dbReference type="RefSeq" id="WP_106061445.1">
    <property type="nucleotide sequence ID" value="NZ_PVXQ01000079.1"/>
</dbReference>
<name>A0A2T0B4C5_9CLOT</name>
<feature type="transmembrane region" description="Helical" evidence="1">
    <location>
        <begin position="35"/>
        <end position="55"/>
    </location>
</feature>
<dbReference type="GO" id="GO:0004190">
    <property type="term" value="F:aspartic-type endopeptidase activity"/>
    <property type="evidence" value="ECO:0007669"/>
    <property type="project" value="InterPro"/>
</dbReference>
<feature type="transmembrane region" description="Helical" evidence="1">
    <location>
        <begin position="67"/>
        <end position="90"/>
    </location>
</feature>
<reference evidence="2 3" key="1">
    <citation type="submission" date="2018-03" db="EMBL/GenBank/DDBJ databases">
        <title>Genome sequence of Clostridium vincentii DSM 10228.</title>
        <authorList>
            <person name="Poehlein A."/>
            <person name="Daniel R."/>
        </authorList>
    </citation>
    <scope>NUCLEOTIDE SEQUENCE [LARGE SCALE GENOMIC DNA]</scope>
    <source>
        <strain evidence="2 3">DSM 10228</strain>
    </source>
</reference>
<comment type="caution">
    <text evidence="2">The sequence shown here is derived from an EMBL/GenBank/DDBJ whole genome shotgun (WGS) entry which is preliminary data.</text>
</comment>
<dbReference type="Pfam" id="PF01252">
    <property type="entry name" value="Peptidase_A8"/>
    <property type="match status" value="1"/>
</dbReference>
<evidence type="ECO:0000313" key="2">
    <source>
        <dbReference type="EMBL" id="PRR78673.1"/>
    </source>
</evidence>
<gene>
    <name evidence="2" type="ORF">CLVI_34490</name>
</gene>
<organism evidence="2 3">
    <name type="scientific">Clostridium vincentii</name>
    <dbReference type="NCBI Taxonomy" id="52704"/>
    <lineage>
        <taxon>Bacteria</taxon>
        <taxon>Bacillati</taxon>
        <taxon>Bacillota</taxon>
        <taxon>Clostridia</taxon>
        <taxon>Eubacteriales</taxon>
        <taxon>Clostridiaceae</taxon>
        <taxon>Clostridium</taxon>
    </lineage>
</organism>
<keyword evidence="1" id="KW-0472">Membrane</keyword>
<dbReference type="GO" id="GO:0016020">
    <property type="term" value="C:membrane"/>
    <property type="evidence" value="ECO:0007669"/>
    <property type="project" value="InterPro"/>
</dbReference>
<dbReference type="OrthoDB" id="1653128at2"/>
<sequence length="248" mass="28634">MKHLKLFTIEGLPLMWSLYFLFESITGRVTDSETVIANLLLIILFAFTGYIVYVLSLRNLNGIPLKILFLFFSILILVDQGIKLVIKFFFFNERFEIFPNILSFHPIINTDGSWLNARFGTSVSFPLLIFSNIIFLFLIVELFRYFVSNGNKTFWSDMAFVFLFCGALGSLIDKVFYGGSLDFIGISNLFIADIKDIYINLGLYFFLLGSYSSGYLTSDDSSSFKDDMKYLKKFLLFMKTDLTHLLKR</sequence>